<evidence type="ECO:0000256" key="6">
    <source>
        <dbReference type="PROSITE-ProRule" id="PRU00110"/>
    </source>
</evidence>
<comment type="catalytic activity">
    <reaction evidence="1">
        <text>ATP + protein L-histidine = ADP + protein N-phospho-L-histidine.</text>
        <dbReference type="EC" id="2.7.13.3"/>
    </reaction>
</comment>
<dbReference type="InterPro" id="IPR008207">
    <property type="entry name" value="Sig_transdc_His_kin_Hpt_dom"/>
</dbReference>
<feature type="compositionally biased region" description="Low complexity" evidence="8">
    <location>
        <begin position="349"/>
        <end position="361"/>
    </location>
</feature>
<evidence type="ECO:0000256" key="5">
    <source>
        <dbReference type="ARBA" id="ARBA00022777"/>
    </source>
</evidence>
<dbReference type="CDD" id="cd00156">
    <property type="entry name" value="REC"/>
    <property type="match status" value="1"/>
</dbReference>
<feature type="region of interest" description="Disordered" evidence="8">
    <location>
        <begin position="292"/>
        <end position="376"/>
    </location>
</feature>
<dbReference type="SMART" id="SM01231">
    <property type="entry name" value="H-kinase_dim"/>
    <property type="match status" value="1"/>
</dbReference>
<organism evidence="13 14">
    <name type="scientific">Novipirellula rosea</name>
    <dbReference type="NCBI Taxonomy" id="1031540"/>
    <lineage>
        <taxon>Bacteria</taxon>
        <taxon>Pseudomonadati</taxon>
        <taxon>Planctomycetota</taxon>
        <taxon>Planctomycetia</taxon>
        <taxon>Pirellulales</taxon>
        <taxon>Pirellulaceae</taxon>
        <taxon>Novipirellula</taxon>
    </lineage>
</organism>
<dbReference type="PROSITE" id="PS50894">
    <property type="entry name" value="HPT"/>
    <property type="match status" value="1"/>
</dbReference>
<feature type="domain" description="Response regulatory" evidence="10">
    <location>
        <begin position="841"/>
        <end position="957"/>
    </location>
</feature>
<dbReference type="PROSITE" id="PS50110">
    <property type="entry name" value="RESPONSE_REGULATORY"/>
    <property type="match status" value="1"/>
</dbReference>
<dbReference type="InterPro" id="IPR001789">
    <property type="entry name" value="Sig_transdc_resp-reg_receiver"/>
</dbReference>
<dbReference type="SUPFAM" id="SSF50341">
    <property type="entry name" value="CheW-like"/>
    <property type="match status" value="1"/>
</dbReference>
<evidence type="ECO:0000313" key="14">
    <source>
        <dbReference type="Proteomes" id="UP001500840"/>
    </source>
</evidence>
<dbReference type="InterPro" id="IPR051315">
    <property type="entry name" value="Bact_Chemotaxis_CheA"/>
</dbReference>
<name>A0ABP8N0T5_9BACT</name>
<dbReference type="Gene3D" id="2.30.30.40">
    <property type="entry name" value="SH3 Domains"/>
    <property type="match status" value="1"/>
</dbReference>
<keyword evidence="4" id="KW-0808">Transferase</keyword>
<evidence type="ECO:0000259" key="11">
    <source>
        <dbReference type="PROSITE" id="PS50851"/>
    </source>
</evidence>
<dbReference type="InterPro" id="IPR036890">
    <property type="entry name" value="HATPase_C_sf"/>
</dbReference>
<feature type="modified residue" description="Phosphohistidine" evidence="6">
    <location>
        <position position="53"/>
    </location>
</feature>
<dbReference type="PROSITE" id="PS50109">
    <property type="entry name" value="HIS_KIN"/>
    <property type="match status" value="1"/>
</dbReference>
<evidence type="ECO:0000259" key="10">
    <source>
        <dbReference type="PROSITE" id="PS50110"/>
    </source>
</evidence>
<feature type="domain" description="Histidine kinase" evidence="9">
    <location>
        <begin position="521"/>
        <end position="682"/>
    </location>
</feature>
<evidence type="ECO:0000256" key="4">
    <source>
        <dbReference type="ARBA" id="ARBA00022679"/>
    </source>
</evidence>
<protein>
    <recommendedName>
        <fullName evidence="2">histidine kinase</fullName>
        <ecNumber evidence="2">2.7.13.3</ecNumber>
    </recommendedName>
</protein>
<sequence length="958" mass="103481">MDEQEFAQLLMETFLQELSEHIETLGRELLAVEKEQTPEQLDEIWKVIFRAAHTLKGASAAVNVQPIQTACHHLEDIFGYFRDQRRSAPPAMISLMLKVIDGIEDISVRLRAEESLDDSSLVQMLPELKQVADELTSSESTSNESSLATAEEPAEATASSATAVSSAMPGDDRVAAFLNDLDDHVATISSNALGLEAAKSDAEKQNALTSLLHATSCLKTSAANDSDATSSLAVVCEVCDHLEQLLTRIQNEHQDVTAELVSRILETANSFAETGRRLRDGRDLQTASIQKMSDKLGRLDPAKHHPTRETTSTRDTTSPPDTTSTPPTKSSDDGKIRSSGKPSDPPKSSDPSKSSESAKSTEPPKPGESGKRVAAADQAASIRVPAQKLDALLAYSGELLVVRGRFSLREKDANDLRDLATELKSRWLHSQRTLRQTTPSRATPPPPSVSGIAESWIEETSKSFTLLTKKIEALSTLIEADNRLLGQTCSQLDDEVYHVRMLPFTDACGGLGRAVRDIATASNKKVNFKIVGGDVEVDRSVLEGLKDPLLHLVRNAVDHGVEKTAERVAAGKSETASVTVSASLRGGQVEVVVQDDGAGFDLDRICGIAKKRGLEVPEDRREQARLVFAPGFSTAKMITDISGRGVGLDVVQSRVESLHGAVDVTFRVGQWTRFTLLVPLTLTTIRSLLVRVNDEVYAIPTTAVRRLVRFGINEVRTSLGRDTLLLSESPTPIVSLAATLGLKSKGLIAGKLSKGLAVILAAGEQRVAVTVDDVLAEQEVLVKNLGSRIRRLRHFSGCTLLPTGRIAMVMNASNVVRTALGIAPTYSHSTPKKQESAARKQLLLADDSVTTRELLKNILETAGYDVVATADGEQAWTAAQEHHFDAVVSDVDMPRVDGFELTLKLRNNTPTAEIPIVLVTARGSDNDKERGVQSGANGYIVKGSFDQANLLDTLAQLV</sequence>
<feature type="region of interest" description="Disordered" evidence="8">
    <location>
        <begin position="430"/>
        <end position="449"/>
    </location>
</feature>
<dbReference type="RefSeq" id="WP_345324671.1">
    <property type="nucleotide sequence ID" value="NZ_BAABGA010000048.1"/>
</dbReference>
<dbReference type="InterPro" id="IPR036061">
    <property type="entry name" value="CheW-like_dom_sf"/>
</dbReference>
<evidence type="ECO:0000256" key="3">
    <source>
        <dbReference type="ARBA" id="ARBA00022553"/>
    </source>
</evidence>
<dbReference type="Pfam" id="PF01627">
    <property type="entry name" value="Hpt"/>
    <property type="match status" value="1"/>
</dbReference>
<dbReference type="SUPFAM" id="SSF47226">
    <property type="entry name" value="Histidine-containing phosphotransfer domain, HPT domain"/>
    <property type="match status" value="2"/>
</dbReference>
<dbReference type="SMART" id="SM00260">
    <property type="entry name" value="CheW"/>
    <property type="match status" value="1"/>
</dbReference>
<dbReference type="SMART" id="SM00448">
    <property type="entry name" value="REC"/>
    <property type="match status" value="1"/>
</dbReference>
<feature type="region of interest" description="Disordered" evidence="8">
    <location>
        <begin position="132"/>
        <end position="165"/>
    </location>
</feature>
<accession>A0ABP8N0T5</accession>
<reference evidence="14" key="1">
    <citation type="journal article" date="2019" name="Int. J. Syst. Evol. Microbiol.">
        <title>The Global Catalogue of Microorganisms (GCM) 10K type strain sequencing project: providing services to taxonomists for standard genome sequencing and annotation.</title>
        <authorList>
            <consortium name="The Broad Institute Genomics Platform"/>
            <consortium name="The Broad Institute Genome Sequencing Center for Infectious Disease"/>
            <person name="Wu L."/>
            <person name="Ma J."/>
        </authorList>
    </citation>
    <scope>NUCLEOTIDE SEQUENCE [LARGE SCALE GENOMIC DNA]</scope>
    <source>
        <strain evidence="14">JCM 17759</strain>
    </source>
</reference>
<dbReference type="PANTHER" id="PTHR43395">
    <property type="entry name" value="SENSOR HISTIDINE KINASE CHEA"/>
    <property type="match status" value="1"/>
</dbReference>
<evidence type="ECO:0000259" key="9">
    <source>
        <dbReference type="PROSITE" id="PS50109"/>
    </source>
</evidence>
<feature type="compositionally biased region" description="Basic and acidic residues" evidence="8">
    <location>
        <begin position="292"/>
        <end position="312"/>
    </location>
</feature>
<dbReference type="InterPro" id="IPR005467">
    <property type="entry name" value="His_kinase_dom"/>
</dbReference>
<evidence type="ECO:0000313" key="13">
    <source>
        <dbReference type="EMBL" id="GAA4459350.1"/>
    </source>
</evidence>
<dbReference type="Gene3D" id="1.20.120.160">
    <property type="entry name" value="HPT domain"/>
    <property type="match status" value="2"/>
</dbReference>
<evidence type="ECO:0000259" key="12">
    <source>
        <dbReference type="PROSITE" id="PS50894"/>
    </source>
</evidence>
<keyword evidence="14" id="KW-1185">Reference proteome</keyword>
<dbReference type="PRINTS" id="PR00344">
    <property type="entry name" value="BCTRLSENSOR"/>
</dbReference>
<gene>
    <name evidence="13" type="ORF">GCM10023156_38730</name>
</gene>
<dbReference type="Pfam" id="PF00072">
    <property type="entry name" value="Response_reg"/>
    <property type="match status" value="1"/>
</dbReference>
<feature type="domain" description="HPt" evidence="12">
    <location>
        <begin position="3"/>
        <end position="110"/>
    </location>
</feature>
<dbReference type="CDD" id="cd00088">
    <property type="entry name" value="HPT"/>
    <property type="match status" value="1"/>
</dbReference>
<keyword evidence="5" id="KW-0418">Kinase</keyword>
<dbReference type="SUPFAM" id="SSF52172">
    <property type="entry name" value="CheY-like"/>
    <property type="match status" value="1"/>
</dbReference>
<dbReference type="InterPro" id="IPR011006">
    <property type="entry name" value="CheY-like_superfamily"/>
</dbReference>
<dbReference type="SMART" id="SM00073">
    <property type="entry name" value="HPT"/>
    <property type="match status" value="1"/>
</dbReference>
<feature type="modified residue" description="4-aspartylphosphate" evidence="7">
    <location>
        <position position="890"/>
    </location>
</feature>
<dbReference type="SUPFAM" id="SSF55874">
    <property type="entry name" value="ATPase domain of HSP90 chaperone/DNA topoisomerase II/histidine kinase"/>
    <property type="match status" value="1"/>
</dbReference>
<dbReference type="Pfam" id="PF02518">
    <property type="entry name" value="HATPase_c"/>
    <property type="match status" value="1"/>
</dbReference>
<evidence type="ECO:0000256" key="8">
    <source>
        <dbReference type="SAM" id="MobiDB-lite"/>
    </source>
</evidence>
<proteinExistence type="predicted"/>
<dbReference type="InterPro" id="IPR003594">
    <property type="entry name" value="HATPase_dom"/>
</dbReference>
<dbReference type="Pfam" id="PF01584">
    <property type="entry name" value="CheW"/>
    <property type="match status" value="1"/>
</dbReference>
<dbReference type="Proteomes" id="UP001500840">
    <property type="component" value="Unassembled WGS sequence"/>
</dbReference>
<dbReference type="Gene3D" id="3.40.50.2300">
    <property type="match status" value="1"/>
</dbReference>
<dbReference type="EC" id="2.7.13.3" evidence="2"/>
<dbReference type="PANTHER" id="PTHR43395:SF1">
    <property type="entry name" value="CHEMOTAXIS PROTEIN CHEA"/>
    <property type="match status" value="1"/>
</dbReference>
<comment type="caution">
    <text evidence="13">The sequence shown here is derived from an EMBL/GenBank/DDBJ whole genome shotgun (WGS) entry which is preliminary data.</text>
</comment>
<evidence type="ECO:0000256" key="1">
    <source>
        <dbReference type="ARBA" id="ARBA00000085"/>
    </source>
</evidence>
<evidence type="ECO:0000256" key="2">
    <source>
        <dbReference type="ARBA" id="ARBA00012438"/>
    </source>
</evidence>
<feature type="domain" description="CheW-like" evidence="11">
    <location>
        <begin position="684"/>
        <end position="821"/>
    </location>
</feature>
<feature type="compositionally biased region" description="Low complexity" evidence="8">
    <location>
        <begin position="313"/>
        <end position="329"/>
    </location>
</feature>
<dbReference type="PROSITE" id="PS50851">
    <property type="entry name" value="CHEW"/>
    <property type="match status" value="1"/>
</dbReference>
<dbReference type="InterPro" id="IPR004358">
    <property type="entry name" value="Sig_transdc_His_kin-like_C"/>
</dbReference>
<feature type="compositionally biased region" description="Low complexity" evidence="8">
    <location>
        <begin position="134"/>
        <end position="165"/>
    </location>
</feature>
<dbReference type="Gene3D" id="3.30.565.10">
    <property type="entry name" value="Histidine kinase-like ATPase, C-terminal domain"/>
    <property type="match status" value="1"/>
</dbReference>
<dbReference type="SMART" id="SM00387">
    <property type="entry name" value="HATPase_c"/>
    <property type="match status" value="1"/>
</dbReference>
<dbReference type="InterPro" id="IPR036641">
    <property type="entry name" value="HPT_dom_sf"/>
</dbReference>
<dbReference type="InterPro" id="IPR002545">
    <property type="entry name" value="CheW-lke_dom"/>
</dbReference>
<dbReference type="EMBL" id="BAABGA010000048">
    <property type="protein sequence ID" value="GAA4459350.1"/>
    <property type="molecule type" value="Genomic_DNA"/>
</dbReference>
<keyword evidence="3 7" id="KW-0597">Phosphoprotein</keyword>
<evidence type="ECO:0000256" key="7">
    <source>
        <dbReference type="PROSITE-ProRule" id="PRU00169"/>
    </source>
</evidence>
<dbReference type="InterPro" id="IPR004105">
    <property type="entry name" value="CheA-like_dim"/>
</dbReference>